<dbReference type="Proteomes" id="UP000295706">
    <property type="component" value="Unassembled WGS sequence"/>
</dbReference>
<dbReference type="Gene3D" id="3.30.460.10">
    <property type="entry name" value="Beta Polymerase, domain 2"/>
    <property type="match status" value="1"/>
</dbReference>
<dbReference type="SUPFAM" id="SSF81301">
    <property type="entry name" value="Nucleotidyltransferase"/>
    <property type="match status" value="1"/>
</dbReference>
<dbReference type="Pfam" id="PF18765">
    <property type="entry name" value="Polbeta"/>
    <property type="match status" value="1"/>
</dbReference>
<dbReference type="OrthoDB" id="9803106at2"/>
<sequence>MTMILRTKDKERLIAIFKTAPIPIEVWAYGSRVNGDAHEGSDLDLVVRTPDLQKVPMSIFSDLREKIRESNVPIVVELFDWARLPERFQKTIEQKNEVLFSSIPALVNEPKAEYDSGEEK</sequence>
<evidence type="ECO:0000259" key="1">
    <source>
        <dbReference type="Pfam" id="PF18765"/>
    </source>
</evidence>
<comment type="caution">
    <text evidence="2">The sequence shown here is derived from an EMBL/GenBank/DDBJ whole genome shotgun (WGS) entry which is preliminary data.</text>
</comment>
<reference evidence="2 3" key="1">
    <citation type="submission" date="2019-02" db="EMBL/GenBank/DDBJ databases">
        <title>Arundinibacter roseus gen. nov., sp. nov., a new member of the family Cytophagaceae.</title>
        <authorList>
            <person name="Szuroczki S."/>
            <person name="Khayer B."/>
            <person name="Sproer C."/>
            <person name="Toumi M."/>
            <person name="Szabo A."/>
            <person name="Felfoldi T."/>
            <person name="Schumann P."/>
            <person name="Toth E."/>
        </authorList>
    </citation>
    <scope>NUCLEOTIDE SEQUENCE [LARGE SCALE GENOMIC DNA]</scope>
    <source>
        <strain evidence="2 3">DMA-k-7a</strain>
    </source>
</reference>
<keyword evidence="2" id="KW-0808">Transferase</keyword>
<dbReference type="CDD" id="cd05403">
    <property type="entry name" value="NT_KNTase_like"/>
    <property type="match status" value="1"/>
</dbReference>
<dbReference type="EMBL" id="SMJU01000013">
    <property type="protein sequence ID" value="TDB61788.1"/>
    <property type="molecule type" value="Genomic_DNA"/>
</dbReference>
<protein>
    <submittedName>
        <fullName evidence="2">Nucleotidyltransferase domain-containing protein</fullName>
    </submittedName>
</protein>
<dbReference type="InterPro" id="IPR043519">
    <property type="entry name" value="NT_sf"/>
</dbReference>
<name>A0A4R4K395_9BACT</name>
<evidence type="ECO:0000313" key="3">
    <source>
        <dbReference type="Proteomes" id="UP000295706"/>
    </source>
</evidence>
<feature type="domain" description="Polymerase beta nucleotidyltransferase" evidence="1">
    <location>
        <begin position="11"/>
        <end position="101"/>
    </location>
</feature>
<organism evidence="2 3">
    <name type="scientific">Arundinibacter roseus</name>
    <dbReference type="NCBI Taxonomy" id="2070510"/>
    <lineage>
        <taxon>Bacteria</taxon>
        <taxon>Pseudomonadati</taxon>
        <taxon>Bacteroidota</taxon>
        <taxon>Cytophagia</taxon>
        <taxon>Cytophagales</taxon>
        <taxon>Spirosomataceae</taxon>
        <taxon>Arundinibacter</taxon>
    </lineage>
</organism>
<evidence type="ECO:0000313" key="2">
    <source>
        <dbReference type="EMBL" id="TDB61788.1"/>
    </source>
</evidence>
<dbReference type="InterPro" id="IPR041633">
    <property type="entry name" value="Polbeta"/>
</dbReference>
<dbReference type="AlphaFoldDB" id="A0A4R4K395"/>
<dbReference type="GO" id="GO:0016740">
    <property type="term" value="F:transferase activity"/>
    <property type="evidence" value="ECO:0007669"/>
    <property type="project" value="UniProtKB-KW"/>
</dbReference>
<proteinExistence type="predicted"/>
<keyword evidence="3" id="KW-1185">Reference proteome</keyword>
<accession>A0A4R4K395</accession>
<gene>
    <name evidence="2" type="ORF">EZE20_18760</name>
</gene>